<reference evidence="1" key="1">
    <citation type="submission" date="2018-03" db="EMBL/GenBank/DDBJ databases">
        <authorList>
            <person name="Guldener U."/>
        </authorList>
    </citation>
    <scope>NUCLEOTIDE SEQUENCE</scope>
</reference>
<evidence type="ECO:0000313" key="2">
    <source>
        <dbReference type="Proteomes" id="UP001187682"/>
    </source>
</evidence>
<proteinExistence type="predicted"/>
<name>A0AAE8MRU8_9PEZI</name>
<keyword evidence="2" id="KW-1185">Reference proteome</keyword>
<gene>
    <name evidence="1" type="ORF">DNG_01603</name>
</gene>
<accession>A0AAE8MRU8</accession>
<sequence length="99" mass="10748">MWEQFGSKKLQLVSTRGVGWFAAHSFLWPEAYSSAVLTLMGDGLTHPETDGIYRKGMGQPMARAACPIASAVKRGLKGSVSDIFKCSTDDGMQDFEACL</sequence>
<comment type="caution">
    <text evidence="1">The sequence shown here is derived from an EMBL/GenBank/DDBJ whole genome shotgun (WGS) entry which is preliminary data.</text>
</comment>
<protein>
    <submittedName>
        <fullName evidence="1">Uncharacterized protein</fullName>
    </submittedName>
</protein>
<evidence type="ECO:0000313" key="1">
    <source>
        <dbReference type="EMBL" id="SPN98557.1"/>
    </source>
</evidence>
<dbReference type="EMBL" id="ONZQ02000002">
    <property type="protein sequence ID" value="SPN98557.1"/>
    <property type="molecule type" value="Genomic_DNA"/>
</dbReference>
<organism evidence="1 2">
    <name type="scientific">Cephalotrichum gorgonifer</name>
    <dbReference type="NCBI Taxonomy" id="2041049"/>
    <lineage>
        <taxon>Eukaryota</taxon>
        <taxon>Fungi</taxon>
        <taxon>Dikarya</taxon>
        <taxon>Ascomycota</taxon>
        <taxon>Pezizomycotina</taxon>
        <taxon>Sordariomycetes</taxon>
        <taxon>Hypocreomycetidae</taxon>
        <taxon>Microascales</taxon>
        <taxon>Microascaceae</taxon>
        <taxon>Cephalotrichum</taxon>
    </lineage>
</organism>
<dbReference type="Gene3D" id="3.90.25.10">
    <property type="entry name" value="UDP-galactose 4-epimerase, domain 1"/>
    <property type="match status" value="1"/>
</dbReference>
<dbReference type="Proteomes" id="UP001187682">
    <property type="component" value="Unassembled WGS sequence"/>
</dbReference>
<dbReference type="Gene3D" id="3.40.50.720">
    <property type="entry name" value="NAD(P)-binding Rossmann-like Domain"/>
    <property type="match status" value="1"/>
</dbReference>
<dbReference type="AlphaFoldDB" id="A0AAE8MRU8"/>